<accession>A0A6C0VIT1</accession>
<organism evidence="2 3">
    <name type="scientific">Methanosarcina mazei</name>
    <name type="common">Methanosarcina frisia</name>
    <dbReference type="NCBI Taxonomy" id="2209"/>
    <lineage>
        <taxon>Archaea</taxon>
        <taxon>Methanobacteriati</taxon>
        <taxon>Methanobacteriota</taxon>
        <taxon>Stenosarchaea group</taxon>
        <taxon>Methanomicrobia</taxon>
        <taxon>Methanosarcinales</taxon>
        <taxon>Methanosarcinaceae</taxon>
        <taxon>Methanosarcina</taxon>
    </lineage>
</organism>
<dbReference type="Proteomes" id="UP000467371">
    <property type="component" value="Chromosome"/>
</dbReference>
<proteinExistence type="predicted"/>
<dbReference type="AlphaFoldDB" id="A0A6C0VIT1"/>
<evidence type="ECO:0000256" key="1">
    <source>
        <dbReference type="SAM" id="Phobius"/>
    </source>
</evidence>
<gene>
    <name evidence="2" type="ORF">FQU78_06910</name>
</gene>
<dbReference type="GeneID" id="1478376"/>
<keyword evidence="1" id="KW-0812">Transmembrane</keyword>
<dbReference type="EMBL" id="CP042908">
    <property type="protein sequence ID" value="QIB90826.1"/>
    <property type="molecule type" value="Genomic_DNA"/>
</dbReference>
<evidence type="ECO:0000313" key="3">
    <source>
        <dbReference type="Proteomes" id="UP000467371"/>
    </source>
</evidence>
<feature type="transmembrane region" description="Helical" evidence="1">
    <location>
        <begin position="90"/>
        <end position="112"/>
    </location>
</feature>
<keyword evidence="1" id="KW-0472">Membrane</keyword>
<sequence>MDDSSFKNKIYELENRINKLEQINSSEDDENSVISFVLDIFNIRRLLETILYSQKWLKITKNLVNVLLLLIFLTFIFWETGTLRLEISPITTTLMSICLIGLVEIAGANRWILKNRFTREARAKKFFDNLNSMKSKDIKAEMKTQKFSSNCINYLFRKIEKNDTEYPLYLINLIIENQYLDQNNLNLLFSSKFFKELDENTIKKLLISKRERLTPENIQTIYETFEDEDDIVKILVACQYSRFLIKKYPENKRLTSYYENYHLKNEHLTWKLKIFRAPLPVIERIEGFFNVLIFFLLIIYYLSTVFTPSTTYENITQFISIITASIFVTFIFDLLLFNQPYKFFYKKYINTFLDNVTKKK</sequence>
<dbReference type="GeneID" id="44086853"/>
<dbReference type="RefSeq" id="WP_048045827.1">
    <property type="nucleotide sequence ID" value="NZ_CP042908.1"/>
</dbReference>
<name>A0A6C0VIT1_METMZ</name>
<feature type="transmembrane region" description="Helical" evidence="1">
    <location>
        <begin position="315"/>
        <end position="337"/>
    </location>
</feature>
<protein>
    <submittedName>
        <fullName evidence="2">Uncharacterized protein</fullName>
    </submittedName>
</protein>
<evidence type="ECO:0000313" key="2">
    <source>
        <dbReference type="EMBL" id="QIB90826.1"/>
    </source>
</evidence>
<reference evidence="2 3" key="1">
    <citation type="journal article" date="2020" name="Environ. Microbiol. Rep.">
        <title>Redox cycling of Fe(II) and Fe(III) in magnetite accelerates aceticlastic methanogenesis by Methanosarcina mazei.</title>
        <authorList>
            <person name="Wang H."/>
            <person name="Byrne J.M."/>
            <person name="Liu P."/>
            <person name="Liu J."/>
            <person name="Dong X."/>
            <person name="Lu Y."/>
        </authorList>
    </citation>
    <scope>NUCLEOTIDE SEQUENCE [LARGE SCALE GENOMIC DNA]</scope>
    <source>
        <strain evidence="3">zm-15</strain>
    </source>
</reference>
<feature type="transmembrane region" description="Helical" evidence="1">
    <location>
        <begin position="62"/>
        <end position="78"/>
    </location>
</feature>
<keyword evidence="1" id="KW-1133">Transmembrane helix</keyword>
<feature type="transmembrane region" description="Helical" evidence="1">
    <location>
        <begin position="285"/>
        <end position="303"/>
    </location>
</feature>